<accession>A0A9D0YVJ9</accession>
<dbReference type="AlphaFoldDB" id="A0A9D0YVJ9"/>
<dbReference type="PANTHER" id="PTHR34220:SF7">
    <property type="entry name" value="SENSOR HISTIDINE KINASE YPDA"/>
    <property type="match status" value="1"/>
</dbReference>
<reference evidence="2" key="2">
    <citation type="journal article" date="2021" name="PeerJ">
        <title>Extensive microbial diversity within the chicken gut microbiome revealed by metagenomics and culture.</title>
        <authorList>
            <person name="Gilroy R."/>
            <person name="Ravi A."/>
            <person name="Getino M."/>
            <person name="Pursley I."/>
            <person name="Horton D.L."/>
            <person name="Alikhan N.F."/>
            <person name="Baker D."/>
            <person name="Gharbi K."/>
            <person name="Hall N."/>
            <person name="Watson M."/>
            <person name="Adriaenssens E.M."/>
            <person name="Foster-Nyarko E."/>
            <person name="Jarju S."/>
            <person name="Secka A."/>
            <person name="Antonio M."/>
            <person name="Oren A."/>
            <person name="Chaudhuri R.R."/>
            <person name="La Ragione R."/>
            <person name="Hildebrand F."/>
            <person name="Pallen M.J."/>
        </authorList>
    </citation>
    <scope>NUCLEOTIDE SEQUENCE</scope>
    <source>
        <strain evidence="2">ChiHile30-977</strain>
    </source>
</reference>
<name>A0A9D0YVJ9_9FIRM</name>
<feature type="domain" description="Signal transduction histidine kinase internal region" evidence="1">
    <location>
        <begin position="389"/>
        <end position="468"/>
    </location>
</feature>
<reference evidence="2" key="1">
    <citation type="submission" date="2020-10" db="EMBL/GenBank/DDBJ databases">
        <authorList>
            <person name="Gilroy R."/>
        </authorList>
    </citation>
    <scope>NUCLEOTIDE SEQUENCE</scope>
    <source>
        <strain evidence="2">ChiHile30-977</strain>
    </source>
</reference>
<dbReference type="SUPFAM" id="SSF55874">
    <property type="entry name" value="ATPase domain of HSP90 chaperone/DNA topoisomerase II/histidine kinase"/>
    <property type="match status" value="1"/>
</dbReference>
<dbReference type="Gene3D" id="3.30.565.10">
    <property type="entry name" value="Histidine kinase-like ATPase, C-terminal domain"/>
    <property type="match status" value="1"/>
</dbReference>
<dbReference type="Proteomes" id="UP000886819">
    <property type="component" value="Unassembled WGS sequence"/>
</dbReference>
<evidence type="ECO:0000313" key="3">
    <source>
        <dbReference type="Proteomes" id="UP000886819"/>
    </source>
</evidence>
<dbReference type="EMBL" id="DVFI01000037">
    <property type="protein sequence ID" value="HIQ62499.1"/>
    <property type="molecule type" value="Genomic_DNA"/>
</dbReference>
<dbReference type="InterPro" id="IPR010559">
    <property type="entry name" value="Sig_transdc_His_kin_internal"/>
</dbReference>
<dbReference type="Pfam" id="PF06580">
    <property type="entry name" value="His_kinase"/>
    <property type="match status" value="1"/>
</dbReference>
<organism evidence="2 3">
    <name type="scientific">Candidatus Avichristensenella intestinipullorum</name>
    <dbReference type="NCBI Taxonomy" id="2840693"/>
    <lineage>
        <taxon>Bacteria</taxon>
        <taxon>Bacillati</taxon>
        <taxon>Bacillota</taxon>
        <taxon>Clostridia</taxon>
        <taxon>Candidatus Avichristensenella</taxon>
    </lineage>
</organism>
<evidence type="ECO:0000313" key="2">
    <source>
        <dbReference type="EMBL" id="HIQ62499.1"/>
    </source>
</evidence>
<dbReference type="PANTHER" id="PTHR34220">
    <property type="entry name" value="SENSOR HISTIDINE KINASE YPDA"/>
    <property type="match status" value="1"/>
</dbReference>
<keyword evidence="2" id="KW-0418">Kinase</keyword>
<keyword evidence="2" id="KW-0808">Transferase</keyword>
<protein>
    <submittedName>
        <fullName evidence="2">Histidine kinase</fullName>
    </submittedName>
</protein>
<dbReference type="GO" id="GO:0016020">
    <property type="term" value="C:membrane"/>
    <property type="evidence" value="ECO:0007669"/>
    <property type="project" value="InterPro"/>
</dbReference>
<dbReference type="GO" id="GO:0000155">
    <property type="term" value="F:phosphorelay sensor kinase activity"/>
    <property type="evidence" value="ECO:0007669"/>
    <property type="project" value="InterPro"/>
</dbReference>
<evidence type="ECO:0000259" key="1">
    <source>
        <dbReference type="Pfam" id="PF06580"/>
    </source>
</evidence>
<dbReference type="InterPro" id="IPR050640">
    <property type="entry name" value="Bact_2-comp_sensor_kinase"/>
</dbReference>
<sequence>MKLYMKMVLLFSVMMLVTVAIFSSYSVRLNFESFSDLSNLQYVSISHTVSEALDQQISLMDLVLEELLDNASFMAALNQFVRDDSGDQKMATAARNIVLQQLYRSPLVENFYRVSFYTREGEFVTSRPEKDDYLASGTKRAQEVISSLPWLDEADRSPTSRHILAAHPDFLSVRRDMPVYGIVRAVVYHGNHLGYLEVSNEFSELEAMMAIAHQADVSVQVRFDDGTLLYSSTETPLNYAADMPQGVIVNWSDEDAGISQSVMHTRVEWLNLSLYVAKDKAVIEASLEDIFHSIVRTAVLITIPTLLLVALFSMQLTQSIRKLTRKVQQSPVDRSPGDEASIRQALSTTVTSISDPEIHELELTFNNLMLKQRESTMNEIAMREGTLQAQLNALQTQINPHFVYNTLNIISAKSMESGNYDVIEICDQFAQMLRYSTDTRSRTATMAEELENVHYYLMLSKARYEENLEFTIDVPDNLGGLTVPKLTLQPLVENAINHGFNGKNALRRLWITGKIQDSQFILEIRDNGNGFSDDQLIQLRQKIRLVEANQLSIESNDGHIGLINTCLRLHYYSKGTMHMALRNEDGAVVTLTFLYPGNGREDSGETKSSARPDRA</sequence>
<comment type="caution">
    <text evidence="2">The sequence shown here is derived from an EMBL/GenBank/DDBJ whole genome shotgun (WGS) entry which is preliminary data.</text>
</comment>
<gene>
    <name evidence="2" type="ORF">IAA66_02795</name>
</gene>
<dbReference type="InterPro" id="IPR036890">
    <property type="entry name" value="HATPase_C_sf"/>
</dbReference>
<proteinExistence type="predicted"/>